<dbReference type="NCBIfam" id="NF011984">
    <property type="entry name" value="PRK15446.1-5"/>
    <property type="match status" value="1"/>
</dbReference>
<gene>
    <name evidence="2" type="ORF">CE91St30_31520</name>
</gene>
<dbReference type="PANTHER" id="PTHR43135">
    <property type="entry name" value="ALPHA-D-RIBOSE 1-METHYLPHOSPHONATE 5-TRIPHOSPHATE DIPHOSPHATASE"/>
    <property type="match status" value="1"/>
</dbReference>
<feature type="domain" description="Amidohydrolase-related" evidence="1">
    <location>
        <begin position="124"/>
        <end position="442"/>
    </location>
</feature>
<evidence type="ECO:0000259" key="1">
    <source>
        <dbReference type="Pfam" id="PF01979"/>
    </source>
</evidence>
<dbReference type="SUPFAM" id="SSF51338">
    <property type="entry name" value="Composite domain of metallo-dependent hydrolases"/>
    <property type="match status" value="2"/>
</dbReference>
<protein>
    <recommendedName>
        <fullName evidence="1">Amidohydrolase-related domain-containing protein</fullName>
    </recommendedName>
</protein>
<accession>A0ABM7WN54</accession>
<sequence length="515" mass="55112">MNDTTLIISGGTVICEDAVLPEHDVFVRNGRIAAIRPSAGYRSADGEQALGNSALETNPRGLVDYAQSIIDGHDSGGHAHGGHRADAVAGLAADRVSDAAPAAHSAADAATPTLPVVIDARGAYVAPGMIDIHSDFIETVASPRPSVVMDLRTSLYQAERELVAHGITTIYHSLSVYGETIFDHKPIRNFDNVVRLIDEVAAMRDAEEREHLIRHRLHLRIEIDAVGHYERIKELIASGAVDMISFMDHTPGQGQYSDLEIFGDTLKGYRDISDEEVARIVRTQQQSDKLSLAQMTELARLAQSRGISVASHDDDSIEKLDRMESFDAAISEFPITMGVARSARERGMHTLAGAPNVMMGHSHSGNLSAREAVQAGAIDMLCSDYYPAAMIGAVFILHKTVGLDLAEAFALVTANPAQAAGVDDEVGSIAVGKLADIVVVRKLPVRGTADEPAVPVVTDSFVGGRCVHRSLYPLFADEARGCETSAALLGYDVDVDVECDVASAPAARREAQVLR</sequence>
<dbReference type="Gene3D" id="2.30.40.10">
    <property type="entry name" value="Urease, subunit C, domain 1"/>
    <property type="match status" value="2"/>
</dbReference>
<keyword evidence="3" id="KW-1185">Reference proteome</keyword>
<dbReference type="NCBIfam" id="NF011990">
    <property type="entry name" value="PRK15446.2-6"/>
    <property type="match status" value="1"/>
</dbReference>
<dbReference type="Pfam" id="PF01979">
    <property type="entry name" value="Amidohydro_1"/>
    <property type="match status" value="1"/>
</dbReference>
<name>A0ABM7WN54_9ACTN</name>
<dbReference type="RefSeq" id="WP_244387261.1">
    <property type="nucleotide sequence ID" value="NZ_AP025564.1"/>
</dbReference>
<dbReference type="SUPFAM" id="SSF51556">
    <property type="entry name" value="Metallo-dependent hydrolases"/>
    <property type="match status" value="1"/>
</dbReference>
<dbReference type="EMBL" id="AP025564">
    <property type="protein sequence ID" value="BDE97819.1"/>
    <property type="molecule type" value="Genomic_DNA"/>
</dbReference>
<dbReference type="InterPro" id="IPR006680">
    <property type="entry name" value="Amidohydro-rel"/>
</dbReference>
<proteinExistence type="predicted"/>
<dbReference type="InterPro" id="IPR051781">
    <property type="entry name" value="Metallo-dep_Hydrolase"/>
</dbReference>
<dbReference type="Gene3D" id="3.20.20.140">
    <property type="entry name" value="Metal-dependent hydrolases"/>
    <property type="match status" value="1"/>
</dbReference>
<dbReference type="Proteomes" id="UP001320544">
    <property type="component" value="Chromosome"/>
</dbReference>
<reference evidence="2 3" key="1">
    <citation type="submission" date="2022-01" db="EMBL/GenBank/DDBJ databases">
        <title>Novel bile acid biosynthetic pathways are enriched in the microbiome of centenarians.</title>
        <authorList>
            <person name="Sato Y."/>
            <person name="Atarashi K."/>
            <person name="Plichta R.D."/>
            <person name="Arai Y."/>
            <person name="Sasajima S."/>
            <person name="Kearney M.S."/>
            <person name="Suda W."/>
            <person name="Takeshita K."/>
            <person name="Sasaki T."/>
            <person name="Okamoto S."/>
            <person name="Skelly N.A."/>
            <person name="Okamura Y."/>
            <person name="Vlamakis H."/>
            <person name="Li Y."/>
            <person name="Tanoue T."/>
            <person name="Takei H."/>
            <person name="Nittono H."/>
            <person name="Narushima S."/>
            <person name="Irie J."/>
            <person name="Itoh H."/>
            <person name="Moriya K."/>
            <person name="Sugiura Y."/>
            <person name="Suematsu M."/>
            <person name="Moritoki N."/>
            <person name="Shibata S."/>
            <person name="Littman R.D."/>
            <person name="Fischbach A.M."/>
            <person name="Uwamino Y."/>
            <person name="Inoue T."/>
            <person name="Honda A."/>
            <person name="Hattori M."/>
            <person name="Murai T."/>
            <person name="Xavier J.R."/>
            <person name="Hirose N."/>
            <person name="Honda K."/>
        </authorList>
    </citation>
    <scope>NUCLEOTIDE SEQUENCE [LARGE SCALE GENOMIC DNA]</scope>
    <source>
        <strain evidence="2 3">CE91-St30</strain>
    </source>
</reference>
<dbReference type="NCBIfam" id="NF011987">
    <property type="entry name" value="PRK15446.2-3"/>
    <property type="match status" value="1"/>
</dbReference>
<evidence type="ECO:0000313" key="3">
    <source>
        <dbReference type="Proteomes" id="UP001320544"/>
    </source>
</evidence>
<dbReference type="InterPro" id="IPR011059">
    <property type="entry name" value="Metal-dep_hydrolase_composite"/>
</dbReference>
<evidence type="ECO:0000313" key="2">
    <source>
        <dbReference type="EMBL" id="BDE97819.1"/>
    </source>
</evidence>
<organism evidence="2 3">
    <name type="scientific">Raoultibacter timonensis</name>
    <dbReference type="NCBI Taxonomy" id="1907662"/>
    <lineage>
        <taxon>Bacteria</taxon>
        <taxon>Bacillati</taxon>
        <taxon>Actinomycetota</taxon>
        <taxon>Coriobacteriia</taxon>
        <taxon>Eggerthellales</taxon>
        <taxon>Eggerthellaceae</taxon>
        <taxon>Raoultibacter</taxon>
    </lineage>
</organism>
<dbReference type="InterPro" id="IPR032466">
    <property type="entry name" value="Metal_Hydrolase"/>
</dbReference>
<dbReference type="PANTHER" id="PTHR43135:SF3">
    <property type="entry name" value="ALPHA-D-RIBOSE 1-METHYLPHOSPHONATE 5-TRIPHOSPHATE DIPHOSPHATASE"/>
    <property type="match status" value="1"/>
</dbReference>